<dbReference type="Gene3D" id="3.10.129.10">
    <property type="entry name" value="Hotdog Thioesterase"/>
    <property type="match status" value="1"/>
</dbReference>
<evidence type="ECO:0000256" key="1">
    <source>
        <dbReference type="ARBA" id="ARBA00022801"/>
    </source>
</evidence>
<protein>
    <submittedName>
        <fullName evidence="3">Phenylacetic acid degradation-like protein</fullName>
    </submittedName>
</protein>
<evidence type="ECO:0000313" key="3">
    <source>
        <dbReference type="EMBL" id="AJO23531.1"/>
    </source>
</evidence>
<reference evidence="6" key="3">
    <citation type="submission" date="2016-01" db="EMBL/GenBank/DDBJ databases">
        <authorList>
            <person name="Mitreva M."/>
            <person name="Pepin K.H."/>
            <person name="Mihindukulasuriya K.A."/>
            <person name="Fulton R."/>
            <person name="Fronick C."/>
            <person name="O'Laughlin M."/>
            <person name="Miner T."/>
            <person name="Herter B."/>
            <person name="Rosa B.A."/>
            <person name="Cordes M."/>
            <person name="Tomlinson C."/>
            <person name="Wollam A."/>
            <person name="Palsikar V.B."/>
            <person name="Mardis E.R."/>
            <person name="Wilson R.K."/>
        </authorList>
    </citation>
    <scope>NUCLEOTIDE SEQUENCE [LARGE SCALE GENOMIC DNA]</scope>
    <source>
        <strain evidence="6">GED7749B</strain>
    </source>
</reference>
<reference evidence="4" key="4">
    <citation type="submission" date="2016-01" db="EMBL/GenBank/DDBJ databases">
        <authorList>
            <person name="Oliw E.H."/>
        </authorList>
    </citation>
    <scope>NUCLEOTIDE SEQUENCE [LARGE SCALE GENOMIC DNA]</scope>
    <source>
        <strain evidence="4">GED7749B</strain>
    </source>
</reference>
<gene>
    <name evidence="4" type="ORF">HMPREF3213_03373</name>
    <name evidence="3" type="ORF">SB48_HM08orf04364</name>
</gene>
<dbReference type="RefSeq" id="WP_014095587.1">
    <property type="nucleotide sequence ID" value="NZ_CP010525.1"/>
</dbReference>
<dbReference type="GeneID" id="93260286"/>
<dbReference type="InterPro" id="IPR003736">
    <property type="entry name" value="PAAI_dom"/>
</dbReference>
<proteinExistence type="predicted"/>
<name>A0A0C5C9J7_HEYCO</name>
<dbReference type="EMBL" id="CP010525">
    <property type="protein sequence ID" value="AJO23531.1"/>
    <property type="molecule type" value="Genomic_DNA"/>
</dbReference>
<dbReference type="Proteomes" id="UP000032024">
    <property type="component" value="Chromosome"/>
</dbReference>
<keyword evidence="1" id="KW-0378">Hydrolase</keyword>
<dbReference type="GO" id="GO:0016289">
    <property type="term" value="F:acyl-CoA hydrolase activity"/>
    <property type="evidence" value="ECO:0007669"/>
    <property type="project" value="UniProtKB-ARBA"/>
</dbReference>
<dbReference type="PANTHER" id="PTHR43240">
    <property type="entry name" value="1,4-DIHYDROXY-2-NAPHTHOYL-COA THIOESTERASE 1"/>
    <property type="match status" value="1"/>
</dbReference>
<evidence type="ECO:0000313" key="5">
    <source>
        <dbReference type="Proteomes" id="UP000032024"/>
    </source>
</evidence>
<evidence type="ECO:0000259" key="2">
    <source>
        <dbReference type="Pfam" id="PF03061"/>
    </source>
</evidence>
<organism evidence="4 6">
    <name type="scientific">Heyndrickxia coagulans</name>
    <name type="common">Weizmannia coagulans</name>
    <dbReference type="NCBI Taxonomy" id="1398"/>
    <lineage>
        <taxon>Bacteria</taxon>
        <taxon>Bacillati</taxon>
        <taxon>Bacillota</taxon>
        <taxon>Bacilli</taxon>
        <taxon>Bacillales</taxon>
        <taxon>Bacillaceae</taxon>
        <taxon>Heyndrickxia</taxon>
    </lineage>
</organism>
<feature type="domain" description="Thioesterase" evidence="2">
    <location>
        <begin position="73"/>
        <end position="148"/>
    </location>
</feature>
<dbReference type="AlphaFoldDB" id="A0A0C5C9J7"/>
<accession>A0A0C5C9J7</accession>
<dbReference type="InterPro" id="IPR006683">
    <property type="entry name" value="Thioestr_dom"/>
</dbReference>
<dbReference type="PATRIC" id="fig|1398.18.peg.2721"/>
<dbReference type="Proteomes" id="UP000070376">
    <property type="component" value="Unassembled WGS sequence"/>
</dbReference>
<dbReference type="SUPFAM" id="SSF54637">
    <property type="entry name" value="Thioesterase/thiol ester dehydrase-isomerase"/>
    <property type="match status" value="1"/>
</dbReference>
<dbReference type="Pfam" id="PF03061">
    <property type="entry name" value="4HBT"/>
    <property type="match status" value="1"/>
</dbReference>
<dbReference type="STRING" id="1398.AB434_2564"/>
<sequence length="159" mass="17455">MKEEIHHTFEKVVQAATEEDLIVLQQMLNGLSNKQAGNERTYFKDLFLMEADFDGEECEVTIPVTPLLYNNFSIVHGGVTATLLDTAMGVMANRLLPAGQQAVTSNLTIHYIAPGTGSRLKAKAKVIHRGTQTMVLEGTAFRDDGTKIAHCTGSFFILK</sequence>
<evidence type="ECO:0000313" key="4">
    <source>
        <dbReference type="EMBL" id="KWZ77184.1"/>
    </source>
</evidence>
<keyword evidence="5" id="KW-1185">Reference proteome</keyword>
<reference evidence="3" key="1">
    <citation type="submission" date="2015-01" db="EMBL/GenBank/DDBJ databases">
        <title>Comparative genome analysis of Bacillus coagulans HM-08, Clostridium butyricum HM-68, Bacillus subtilis HM-66 and Bacillus licheniformis BL-09.</title>
        <authorList>
            <person name="Zhang H."/>
        </authorList>
    </citation>
    <scope>NUCLEOTIDE SEQUENCE [LARGE SCALE GENOMIC DNA]</scope>
    <source>
        <strain evidence="3">HM-08</strain>
    </source>
</reference>
<dbReference type="InterPro" id="IPR029069">
    <property type="entry name" value="HotDog_dom_sf"/>
</dbReference>
<reference evidence="5" key="2">
    <citation type="submission" date="2015-01" db="EMBL/GenBank/DDBJ databases">
        <title>Comparative genome analysis of Bacillus coagulans HM-08, Clostridium butyricum HM-68, Bacillus subtilis HM-66 and Bacillus paralicheniformis BL-09.</title>
        <authorList>
            <person name="Zhang H."/>
        </authorList>
    </citation>
    <scope>NUCLEOTIDE SEQUENCE [LARGE SCALE GENOMIC DNA]</scope>
    <source>
        <strain evidence="5">HM-08</strain>
    </source>
</reference>
<dbReference type="EMBL" id="LRPN01000177">
    <property type="protein sequence ID" value="KWZ77184.1"/>
    <property type="molecule type" value="Genomic_DNA"/>
</dbReference>
<dbReference type="NCBIfam" id="TIGR00369">
    <property type="entry name" value="unchar_dom_1"/>
    <property type="match status" value="1"/>
</dbReference>
<dbReference type="CDD" id="cd03443">
    <property type="entry name" value="PaaI_thioesterase"/>
    <property type="match status" value="1"/>
</dbReference>
<evidence type="ECO:0000313" key="6">
    <source>
        <dbReference type="Proteomes" id="UP000070376"/>
    </source>
</evidence>